<keyword evidence="2" id="KW-0255">Endonuclease</keyword>
<dbReference type="Pfam" id="PF09195">
    <property type="entry name" value="Endonuc-BglII"/>
    <property type="match status" value="1"/>
</dbReference>
<reference evidence="3" key="1">
    <citation type="submission" date="2017-08" db="EMBL/GenBank/DDBJ databases">
        <authorList>
            <person name="Varghese N."/>
            <person name="Submissions S."/>
        </authorList>
    </citation>
    <scope>NUCLEOTIDE SEQUENCE [LARGE SCALE GENOMIC DNA]</scope>
    <source>
        <strain evidence="3">KCTC 23107</strain>
    </source>
</reference>
<feature type="compositionally biased region" description="Acidic residues" evidence="1">
    <location>
        <begin position="1"/>
        <end position="13"/>
    </location>
</feature>
<dbReference type="InterPro" id="IPR015278">
    <property type="entry name" value="BglII-like"/>
</dbReference>
<protein>
    <submittedName>
        <fullName evidence="2">Restriction endonuclease BglII</fullName>
    </submittedName>
</protein>
<dbReference type="OrthoDB" id="1956808at2"/>
<dbReference type="AlphaFoldDB" id="A0A286HLZ5"/>
<dbReference type="GO" id="GO:0000287">
    <property type="term" value="F:magnesium ion binding"/>
    <property type="evidence" value="ECO:0007669"/>
    <property type="project" value="InterPro"/>
</dbReference>
<dbReference type="SUPFAM" id="SSF52980">
    <property type="entry name" value="Restriction endonuclease-like"/>
    <property type="match status" value="1"/>
</dbReference>
<proteinExistence type="predicted"/>
<dbReference type="RefSeq" id="WP_097104213.1">
    <property type="nucleotide sequence ID" value="NZ_OCPC01000001.1"/>
</dbReference>
<dbReference type="EMBL" id="OCPC01000001">
    <property type="protein sequence ID" value="SOE08506.1"/>
    <property type="molecule type" value="Genomic_DNA"/>
</dbReference>
<dbReference type="Proteomes" id="UP000219465">
    <property type="component" value="Unassembled WGS sequence"/>
</dbReference>
<keyword evidence="2" id="KW-0540">Nuclease</keyword>
<keyword evidence="2" id="KW-0378">Hydrolase</keyword>
<feature type="region of interest" description="Disordered" evidence="1">
    <location>
        <begin position="1"/>
        <end position="20"/>
    </location>
</feature>
<sequence length="245" mass="27290">MSNEEELQEEEGDTSLSPSLADAQSLVDARVPEALRSRYDFFSYKNAVVILAETHPTEWAELLDALDKFSITKEMITEGGGNESRIPKAISACLRPFNWHETVIRGDLHVKLIWREVVRITKSGKPVTAERDSTLVREGFLDGHKIDYVKNKVAFDLEWNSKDQTFDRDLYAFNAFYQAGAIDAAVLLTRSAELNEVFSDLGIAGKYGASTTWMGKLLYRLNAGRNGGCPVLAIGIRPGCVADWP</sequence>
<dbReference type="InterPro" id="IPR011335">
    <property type="entry name" value="Restrct_endonuc-II-like"/>
</dbReference>
<organism evidence="2 3">
    <name type="scientific">Hoeflea halophila</name>
    <dbReference type="NCBI Taxonomy" id="714899"/>
    <lineage>
        <taxon>Bacteria</taxon>
        <taxon>Pseudomonadati</taxon>
        <taxon>Pseudomonadota</taxon>
        <taxon>Alphaproteobacteria</taxon>
        <taxon>Hyphomicrobiales</taxon>
        <taxon>Rhizobiaceae</taxon>
        <taxon>Hoeflea</taxon>
    </lineage>
</organism>
<accession>A0A286HLZ5</accession>
<keyword evidence="3" id="KW-1185">Reference proteome</keyword>
<dbReference type="GO" id="GO:0003677">
    <property type="term" value="F:DNA binding"/>
    <property type="evidence" value="ECO:0007669"/>
    <property type="project" value="InterPro"/>
</dbReference>
<gene>
    <name evidence="2" type="ORF">SAMN05877838_0228</name>
</gene>
<dbReference type="InterPro" id="IPR011338">
    <property type="entry name" value="BamHI/BglII/BstY"/>
</dbReference>
<name>A0A286HLZ5_9HYPH</name>
<evidence type="ECO:0000313" key="2">
    <source>
        <dbReference type="EMBL" id="SOE08506.1"/>
    </source>
</evidence>
<evidence type="ECO:0000256" key="1">
    <source>
        <dbReference type="SAM" id="MobiDB-lite"/>
    </source>
</evidence>
<dbReference type="GO" id="GO:0009307">
    <property type="term" value="P:DNA restriction-modification system"/>
    <property type="evidence" value="ECO:0007669"/>
    <property type="project" value="InterPro"/>
</dbReference>
<dbReference type="Gene3D" id="3.40.91.20">
    <property type="match status" value="1"/>
</dbReference>
<evidence type="ECO:0000313" key="3">
    <source>
        <dbReference type="Proteomes" id="UP000219465"/>
    </source>
</evidence>
<dbReference type="GO" id="GO:0009036">
    <property type="term" value="F:type II site-specific deoxyribonuclease activity"/>
    <property type="evidence" value="ECO:0007669"/>
    <property type="project" value="InterPro"/>
</dbReference>